<feature type="chain" id="PRO_5032577455" evidence="1">
    <location>
        <begin position="19"/>
        <end position="282"/>
    </location>
</feature>
<organism evidence="2 3">
    <name type="scientific">Senna tora</name>
    <dbReference type="NCBI Taxonomy" id="362788"/>
    <lineage>
        <taxon>Eukaryota</taxon>
        <taxon>Viridiplantae</taxon>
        <taxon>Streptophyta</taxon>
        <taxon>Embryophyta</taxon>
        <taxon>Tracheophyta</taxon>
        <taxon>Spermatophyta</taxon>
        <taxon>Magnoliopsida</taxon>
        <taxon>eudicotyledons</taxon>
        <taxon>Gunneridae</taxon>
        <taxon>Pentapetalae</taxon>
        <taxon>rosids</taxon>
        <taxon>fabids</taxon>
        <taxon>Fabales</taxon>
        <taxon>Fabaceae</taxon>
        <taxon>Caesalpinioideae</taxon>
        <taxon>Cassia clade</taxon>
        <taxon>Senna</taxon>
    </lineage>
</organism>
<evidence type="ECO:0000313" key="3">
    <source>
        <dbReference type="Proteomes" id="UP000634136"/>
    </source>
</evidence>
<keyword evidence="3" id="KW-1185">Reference proteome</keyword>
<proteinExistence type="predicted"/>
<dbReference type="Proteomes" id="UP000634136">
    <property type="component" value="Unassembled WGS sequence"/>
</dbReference>
<dbReference type="GO" id="GO:0016746">
    <property type="term" value="F:acyltransferase activity"/>
    <property type="evidence" value="ECO:0007669"/>
    <property type="project" value="UniProtKB-KW"/>
</dbReference>
<evidence type="ECO:0000313" key="2">
    <source>
        <dbReference type="EMBL" id="KAF7830528.1"/>
    </source>
</evidence>
<keyword evidence="1" id="KW-0732">Signal</keyword>
<dbReference type="AlphaFoldDB" id="A0A834TXR5"/>
<reference evidence="2" key="1">
    <citation type="submission" date="2020-09" db="EMBL/GenBank/DDBJ databases">
        <title>Genome-Enabled Discovery of Anthraquinone Biosynthesis in Senna tora.</title>
        <authorList>
            <person name="Kang S.-H."/>
            <person name="Pandey R.P."/>
            <person name="Lee C.-M."/>
            <person name="Sim J.-S."/>
            <person name="Jeong J.-T."/>
            <person name="Choi B.-S."/>
            <person name="Jung M."/>
            <person name="Ginzburg D."/>
            <person name="Zhao K."/>
            <person name="Won S.Y."/>
            <person name="Oh T.-J."/>
            <person name="Yu Y."/>
            <person name="Kim N.-H."/>
            <person name="Lee O.R."/>
            <person name="Lee T.-H."/>
            <person name="Bashyal P."/>
            <person name="Kim T.-S."/>
            <person name="Lee W.-H."/>
            <person name="Kawkins C."/>
            <person name="Kim C.-K."/>
            <person name="Kim J.S."/>
            <person name="Ahn B.O."/>
            <person name="Rhee S.Y."/>
            <person name="Sohng J.K."/>
        </authorList>
    </citation>
    <scope>NUCLEOTIDE SEQUENCE</scope>
    <source>
        <tissue evidence="2">Leaf</tissue>
    </source>
</reference>
<dbReference type="OrthoDB" id="190846at2759"/>
<gene>
    <name evidence="2" type="ORF">G2W53_012861</name>
</gene>
<protein>
    <submittedName>
        <fullName evidence="2">Lecithin-cholesterol acyltransferase-like 1</fullName>
    </submittedName>
</protein>
<sequence>MKGFSLKIAACSIVVVLAIVCIRCGTSSNVHPLILIPGAGGSQLEARLTEHYKPTSPICDRWYPLNKDHDGWYRTWFDPSLILAPFTDCFAQRMMLHFDPLLDDYYNTPGVQTRVPHFGNTLGIPLVEPLRVRAEQRSFESNLWLLPNPMLFGSAKPLVITKNRNYTASDISDFLKDIGFPEGDFPYETRIVPLMRKIEAPGVGAGVRTSESLIYWDSEFDKQPEVSYGDGDGAVSMVHVKTGRASRSEPLHCNNGIIHRSPQPAGHLLAGISCIEFLVAVF</sequence>
<accession>A0A834TXR5</accession>
<evidence type="ECO:0000256" key="1">
    <source>
        <dbReference type="SAM" id="SignalP"/>
    </source>
</evidence>
<comment type="caution">
    <text evidence="2">The sequence shown here is derived from an EMBL/GenBank/DDBJ whole genome shotgun (WGS) entry which is preliminary data.</text>
</comment>
<dbReference type="EMBL" id="JAAIUW010000005">
    <property type="protein sequence ID" value="KAF7830528.1"/>
    <property type="molecule type" value="Genomic_DNA"/>
</dbReference>
<keyword evidence="2" id="KW-0012">Acyltransferase</keyword>
<dbReference type="PANTHER" id="PTHR11440">
    <property type="entry name" value="LECITHIN-CHOLESTEROL ACYLTRANSFERASE-RELATED"/>
    <property type="match status" value="1"/>
</dbReference>
<feature type="signal peptide" evidence="1">
    <location>
        <begin position="1"/>
        <end position="18"/>
    </location>
</feature>
<name>A0A834TXR5_9FABA</name>
<keyword evidence="2" id="KW-0808">Transferase</keyword>